<dbReference type="STRING" id="156980.SAMN04489745_3389"/>
<dbReference type="GO" id="GO:0006465">
    <property type="term" value="P:signal peptide processing"/>
    <property type="evidence" value="ECO:0007669"/>
    <property type="project" value="UniProtKB-UniRule"/>
</dbReference>
<feature type="transmembrane region" description="Helical" evidence="2">
    <location>
        <begin position="12"/>
        <end position="41"/>
    </location>
</feature>
<dbReference type="NCBIfam" id="TIGR02228">
    <property type="entry name" value="sigpep_I_arch"/>
    <property type="match status" value="1"/>
</dbReference>
<evidence type="ECO:0000256" key="2">
    <source>
        <dbReference type="SAM" id="Phobius"/>
    </source>
</evidence>
<gene>
    <name evidence="3" type="ORF">SAMN04489745_3389</name>
</gene>
<dbReference type="GO" id="GO:0009003">
    <property type="term" value="F:signal peptidase activity"/>
    <property type="evidence" value="ECO:0007669"/>
    <property type="project" value="UniProtKB-EC"/>
</dbReference>
<proteinExistence type="predicted"/>
<evidence type="ECO:0000313" key="4">
    <source>
        <dbReference type="Proteomes" id="UP000182652"/>
    </source>
</evidence>
<protein>
    <recommendedName>
        <fullName evidence="1">Signal peptidase I</fullName>
        <ecNumber evidence="1">3.4.21.89</ecNumber>
    </recommendedName>
</protein>
<keyword evidence="4" id="KW-1185">Reference proteome</keyword>
<evidence type="ECO:0000313" key="3">
    <source>
        <dbReference type="EMBL" id="SEC87272.1"/>
    </source>
</evidence>
<keyword evidence="2" id="KW-0812">Transmembrane</keyword>
<name>A0A1H4W1Q9_9MICC</name>
<dbReference type="InterPro" id="IPR001733">
    <property type="entry name" value="Peptidase_S26B"/>
</dbReference>
<accession>A0A1H4W1Q9</accession>
<organism evidence="3 4">
    <name type="scientific">Arthrobacter woluwensis</name>
    <dbReference type="NCBI Taxonomy" id="156980"/>
    <lineage>
        <taxon>Bacteria</taxon>
        <taxon>Bacillati</taxon>
        <taxon>Actinomycetota</taxon>
        <taxon>Actinomycetes</taxon>
        <taxon>Micrococcales</taxon>
        <taxon>Micrococcaceae</taxon>
        <taxon>Arthrobacter</taxon>
    </lineage>
</organism>
<dbReference type="InterPro" id="IPR019533">
    <property type="entry name" value="Peptidase_S26"/>
</dbReference>
<feature type="transmembrane region" description="Helical" evidence="2">
    <location>
        <begin position="144"/>
        <end position="162"/>
    </location>
</feature>
<sequence>MLTRSIRTVREVLLSVAAVLGLVCLLSVLAALLFGAGFVVFRTGSMEPEYPVGALSLTMRVPADQLKPGEVASVTRQGTKTLVTHRVVSVAPEPGAGKGAATLVLKGDANSSQDPVPYQVTTAQRVIFTVPVVGSWVMATRGPWFLGAATLVLAALVTWAFWPHRVPRHRGGQQAGPQESS</sequence>
<dbReference type="EMBL" id="FNSN01000004">
    <property type="protein sequence ID" value="SEC87272.1"/>
    <property type="molecule type" value="Genomic_DNA"/>
</dbReference>
<dbReference type="EC" id="3.4.21.89" evidence="1"/>
<evidence type="ECO:0000256" key="1">
    <source>
        <dbReference type="NCBIfam" id="TIGR02228"/>
    </source>
</evidence>
<dbReference type="Proteomes" id="UP000182652">
    <property type="component" value="Unassembled WGS sequence"/>
</dbReference>
<dbReference type="AlphaFoldDB" id="A0A1H4W1Q9"/>
<reference evidence="3 4" key="1">
    <citation type="submission" date="2016-10" db="EMBL/GenBank/DDBJ databases">
        <authorList>
            <person name="de Groot N.N."/>
        </authorList>
    </citation>
    <scope>NUCLEOTIDE SEQUENCE [LARGE SCALE GENOMIC DNA]</scope>
    <source>
        <strain evidence="3 4">DSM 10495</strain>
    </source>
</reference>
<dbReference type="CDD" id="cd06530">
    <property type="entry name" value="S26_SPase_I"/>
    <property type="match status" value="1"/>
</dbReference>
<keyword evidence="2" id="KW-1133">Transmembrane helix</keyword>
<dbReference type="GO" id="GO:0004252">
    <property type="term" value="F:serine-type endopeptidase activity"/>
    <property type="evidence" value="ECO:0007669"/>
    <property type="project" value="UniProtKB-UniRule"/>
</dbReference>
<dbReference type="GO" id="GO:0016020">
    <property type="term" value="C:membrane"/>
    <property type="evidence" value="ECO:0007669"/>
    <property type="project" value="UniProtKB-UniRule"/>
</dbReference>
<keyword evidence="2" id="KW-0472">Membrane</keyword>
<dbReference type="RefSeq" id="WP_254780621.1">
    <property type="nucleotide sequence ID" value="NZ_FNSN01000004.1"/>
</dbReference>